<evidence type="ECO:0000259" key="5">
    <source>
        <dbReference type="SMART" id="SM00062"/>
    </source>
</evidence>
<dbReference type="Proteomes" id="UP001564626">
    <property type="component" value="Unassembled WGS sequence"/>
</dbReference>
<reference evidence="6 7" key="1">
    <citation type="submission" date="2024-08" db="EMBL/GenBank/DDBJ databases">
        <title>Genome mining of Saccharopolyspora cebuensis PGLac3 from Nigerian medicinal plant.</title>
        <authorList>
            <person name="Ezeobiora C.E."/>
            <person name="Igbokwe N.H."/>
            <person name="Amin D.H."/>
            <person name="Mendie U.E."/>
        </authorList>
    </citation>
    <scope>NUCLEOTIDE SEQUENCE [LARGE SCALE GENOMIC DNA]</scope>
    <source>
        <strain evidence="6 7">PGLac3</strain>
    </source>
</reference>
<sequence>MRRTALACTILLAFAAGCSATDEPIDVGIKNDQYGLAFYEHDPTAPFGFEITMADALTEELGRAPRHIGVASHVREEWLTAGRVDLMVATMSMAPERLEPGEFDMVGPYLRTHAALLAKTGYTGETDPGRIPVYKICTLRDSTTESYLTTIHDGAGPRTEASVTECLDRLKSGAVDVVATDEIILRGVLLREPGLFTIVNEGFGAAEEYGIGISGSSGIDCRQVERWLMDYVQRDWVDDLGRSFEGSIGDLDEYRVSPTDIDNESTC</sequence>
<comment type="similarity">
    <text evidence="1">Belongs to the bacterial solute-binding protein 3 family.</text>
</comment>
<feature type="chain" id="PRO_5047419272" evidence="4">
    <location>
        <begin position="21"/>
        <end position="267"/>
    </location>
</feature>
<protein>
    <submittedName>
        <fullName evidence="6">Transporter substrate-binding domain-containing protein</fullName>
    </submittedName>
</protein>
<keyword evidence="7" id="KW-1185">Reference proteome</keyword>
<evidence type="ECO:0000256" key="2">
    <source>
        <dbReference type="ARBA" id="ARBA00022448"/>
    </source>
</evidence>
<dbReference type="SUPFAM" id="SSF53850">
    <property type="entry name" value="Periplasmic binding protein-like II"/>
    <property type="match status" value="1"/>
</dbReference>
<dbReference type="InterPro" id="IPR051455">
    <property type="entry name" value="Bact_solute-bind_prot3"/>
</dbReference>
<evidence type="ECO:0000256" key="3">
    <source>
        <dbReference type="ARBA" id="ARBA00022729"/>
    </source>
</evidence>
<evidence type="ECO:0000256" key="4">
    <source>
        <dbReference type="SAM" id="SignalP"/>
    </source>
</evidence>
<name>A0ABV4CPQ7_9PSEU</name>
<feature type="signal peptide" evidence="4">
    <location>
        <begin position="1"/>
        <end position="20"/>
    </location>
</feature>
<dbReference type="Pfam" id="PF00497">
    <property type="entry name" value="SBP_bac_3"/>
    <property type="match status" value="1"/>
</dbReference>
<dbReference type="PROSITE" id="PS51257">
    <property type="entry name" value="PROKAR_LIPOPROTEIN"/>
    <property type="match status" value="1"/>
</dbReference>
<keyword evidence="3 4" id="KW-0732">Signal</keyword>
<dbReference type="Gene3D" id="3.40.190.10">
    <property type="entry name" value="Periplasmic binding protein-like II"/>
    <property type="match status" value="2"/>
</dbReference>
<dbReference type="EMBL" id="JBGEHV010000076">
    <property type="protein sequence ID" value="MEY8043086.1"/>
    <property type="molecule type" value="Genomic_DNA"/>
</dbReference>
<organism evidence="6 7">
    <name type="scientific">Saccharopolyspora cebuensis</name>
    <dbReference type="NCBI Taxonomy" id="418759"/>
    <lineage>
        <taxon>Bacteria</taxon>
        <taxon>Bacillati</taxon>
        <taxon>Actinomycetota</taxon>
        <taxon>Actinomycetes</taxon>
        <taxon>Pseudonocardiales</taxon>
        <taxon>Pseudonocardiaceae</taxon>
        <taxon>Saccharopolyspora</taxon>
    </lineage>
</organism>
<dbReference type="PANTHER" id="PTHR30085:SF6">
    <property type="entry name" value="ABC TRANSPORTER GLUTAMINE-BINDING PROTEIN GLNH"/>
    <property type="match status" value="1"/>
</dbReference>
<evidence type="ECO:0000313" key="7">
    <source>
        <dbReference type="Proteomes" id="UP001564626"/>
    </source>
</evidence>
<dbReference type="PANTHER" id="PTHR30085">
    <property type="entry name" value="AMINO ACID ABC TRANSPORTER PERMEASE"/>
    <property type="match status" value="1"/>
</dbReference>
<dbReference type="SMART" id="SM00062">
    <property type="entry name" value="PBPb"/>
    <property type="match status" value="1"/>
</dbReference>
<evidence type="ECO:0000313" key="6">
    <source>
        <dbReference type="EMBL" id="MEY8043086.1"/>
    </source>
</evidence>
<keyword evidence="2" id="KW-0813">Transport</keyword>
<dbReference type="InterPro" id="IPR001638">
    <property type="entry name" value="Solute-binding_3/MltF_N"/>
</dbReference>
<feature type="domain" description="Solute-binding protein family 3/N-terminal" evidence="5">
    <location>
        <begin position="24"/>
        <end position="248"/>
    </location>
</feature>
<proteinExistence type="inferred from homology"/>
<dbReference type="RefSeq" id="WP_369775617.1">
    <property type="nucleotide sequence ID" value="NZ_JBGEHV010000076.1"/>
</dbReference>
<evidence type="ECO:0000256" key="1">
    <source>
        <dbReference type="ARBA" id="ARBA00010333"/>
    </source>
</evidence>
<comment type="caution">
    <text evidence="6">The sequence shown here is derived from an EMBL/GenBank/DDBJ whole genome shotgun (WGS) entry which is preliminary data.</text>
</comment>
<accession>A0ABV4CPQ7</accession>
<gene>
    <name evidence="6" type="ORF">AB8O55_27070</name>
</gene>